<protein>
    <submittedName>
        <fullName evidence="1">Uncharacterized protein</fullName>
    </submittedName>
</protein>
<proteinExistence type="predicted"/>
<dbReference type="HOGENOM" id="CLU_1941718_0_0_1"/>
<reference evidence="1 2" key="1">
    <citation type="journal article" date="2011" name="Science">
        <title>The Selaginella genome identifies genetic changes associated with the evolution of vascular plants.</title>
        <authorList>
            <person name="Banks J.A."/>
            <person name="Nishiyama T."/>
            <person name="Hasebe M."/>
            <person name="Bowman J.L."/>
            <person name="Gribskov M."/>
            <person name="dePamphilis C."/>
            <person name="Albert V.A."/>
            <person name="Aono N."/>
            <person name="Aoyama T."/>
            <person name="Ambrose B.A."/>
            <person name="Ashton N.W."/>
            <person name="Axtell M.J."/>
            <person name="Barker E."/>
            <person name="Barker M.S."/>
            <person name="Bennetzen J.L."/>
            <person name="Bonawitz N.D."/>
            <person name="Chapple C."/>
            <person name="Cheng C."/>
            <person name="Correa L.G."/>
            <person name="Dacre M."/>
            <person name="DeBarry J."/>
            <person name="Dreyer I."/>
            <person name="Elias M."/>
            <person name="Engstrom E.M."/>
            <person name="Estelle M."/>
            <person name="Feng L."/>
            <person name="Finet C."/>
            <person name="Floyd S.K."/>
            <person name="Frommer W.B."/>
            <person name="Fujita T."/>
            <person name="Gramzow L."/>
            <person name="Gutensohn M."/>
            <person name="Harholt J."/>
            <person name="Hattori M."/>
            <person name="Heyl A."/>
            <person name="Hirai T."/>
            <person name="Hiwatashi Y."/>
            <person name="Ishikawa M."/>
            <person name="Iwata M."/>
            <person name="Karol K.G."/>
            <person name="Koehler B."/>
            <person name="Kolukisaoglu U."/>
            <person name="Kubo M."/>
            <person name="Kurata T."/>
            <person name="Lalonde S."/>
            <person name="Li K."/>
            <person name="Li Y."/>
            <person name="Litt A."/>
            <person name="Lyons E."/>
            <person name="Manning G."/>
            <person name="Maruyama T."/>
            <person name="Michael T.P."/>
            <person name="Mikami K."/>
            <person name="Miyazaki S."/>
            <person name="Morinaga S."/>
            <person name="Murata T."/>
            <person name="Mueller-Roeber B."/>
            <person name="Nelson D.R."/>
            <person name="Obara M."/>
            <person name="Oguri Y."/>
            <person name="Olmstead R.G."/>
            <person name="Onodera N."/>
            <person name="Petersen B.L."/>
            <person name="Pils B."/>
            <person name="Prigge M."/>
            <person name="Rensing S.A."/>
            <person name="Riano-Pachon D.M."/>
            <person name="Roberts A.W."/>
            <person name="Sato Y."/>
            <person name="Scheller H.V."/>
            <person name="Schulz B."/>
            <person name="Schulz C."/>
            <person name="Shakirov E.V."/>
            <person name="Shibagaki N."/>
            <person name="Shinohara N."/>
            <person name="Shippen D.E."/>
            <person name="Soerensen I."/>
            <person name="Sotooka R."/>
            <person name="Sugimoto N."/>
            <person name="Sugita M."/>
            <person name="Sumikawa N."/>
            <person name="Tanurdzic M."/>
            <person name="Theissen G."/>
            <person name="Ulvskov P."/>
            <person name="Wakazuki S."/>
            <person name="Weng J.K."/>
            <person name="Willats W.W."/>
            <person name="Wipf D."/>
            <person name="Wolf P.G."/>
            <person name="Yang L."/>
            <person name="Zimmer A.D."/>
            <person name="Zhu Q."/>
            <person name="Mitros T."/>
            <person name="Hellsten U."/>
            <person name="Loque D."/>
            <person name="Otillar R."/>
            <person name="Salamov A."/>
            <person name="Schmutz J."/>
            <person name="Shapiro H."/>
            <person name="Lindquist E."/>
            <person name="Lucas S."/>
            <person name="Rokhsar D."/>
            <person name="Grigoriev I.V."/>
        </authorList>
    </citation>
    <scope>NUCLEOTIDE SEQUENCE [LARGE SCALE GENOMIC DNA]</scope>
</reference>
<dbReference type="PANTHER" id="PTHR35598:SF2">
    <property type="entry name" value="PESTICIDAL CRYSTAL PROTEIN N-TERMINAL DOMAIN-CONTAINING PROTEIN"/>
    <property type="match status" value="1"/>
</dbReference>
<evidence type="ECO:0000313" key="1">
    <source>
        <dbReference type="EMBL" id="EFJ15397.1"/>
    </source>
</evidence>
<accession>D8SJP5</accession>
<dbReference type="Gramene" id="EFJ15397">
    <property type="protein sequence ID" value="EFJ15397"/>
    <property type="gene ID" value="SELMODRAFT_422833"/>
</dbReference>
<sequence length="130" mass="15097">MLVMRITRTRIVDTKAHYQLNFLPKVGVKKNFYAMPQVFVSGCPAIHVYTMPEQEIQVASFVFEEDHVEMKFRAYYMVDGDDYDSWGSVGERQQLFQSSGWLAIFWLERIVLIIVNPHNGAHGCSKHLLE</sequence>
<dbReference type="PANTHER" id="PTHR35598">
    <property type="entry name" value="ENDOTOXIN_N DOMAIN-CONTAINING PROTEIN"/>
    <property type="match status" value="1"/>
</dbReference>
<dbReference type="AlphaFoldDB" id="D8SJP5"/>
<organism evidence="2">
    <name type="scientific">Selaginella moellendorffii</name>
    <name type="common">Spikemoss</name>
    <dbReference type="NCBI Taxonomy" id="88036"/>
    <lineage>
        <taxon>Eukaryota</taxon>
        <taxon>Viridiplantae</taxon>
        <taxon>Streptophyta</taxon>
        <taxon>Embryophyta</taxon>
        <taxon>Tracheophyta</taxon>
        <taxon>Lycopodiopsida</taxon>
        <taxon>Selaginellales</taxon>
        <taxon>Selaginellaceae</taxon>
        <taxon>Selaginella</taxon>
    </lineage>
</organism>
<name>D8SJP5_SELML</name>
<dbReference type="Proteomes" id="UP000001514">
    <property type="component" value="Unassembled WGS sequence"/>
</dbReference>
<dbReference type="InParanoid" id="D8SJP5"/>
<gene>
    <name evidence="1" type="ORF">SELMODRAFT_422833</name>
</gene>
<dbReference type="KEGG" id="smo:SELMODRAFT_422833"/>
<dbReference type="EMBL" id="GL377623">
    <property type="protein sequence ID" value="EFJ15397.1"/>
    <property type="molecule type" value="Genomic_DNA"/>
</dbReference>
<keyword evidence="2" id="KW-1185">Reference proteome</keyword>
<evidence type="ECO:0000313" key="2">
    <source>
        <dbReference type="Proteomes" id="UP000001514"/>
    </source>
</evidence>